<evidence type="ECO:0000313" key="2">
    <source>
        <dbReference type="Proteomes" id="UP000290565"/>
    </source>
</evidence>
<proteinExistence type="predicted"/>
<accession>A0A4Q0STV7</accession>
<organism evidence="1 2">
    <name type="scientific">Bradyrhizobium zhanjiangense</name>
    <dbReference type="NCBI Taxonomy" id="1325107"/>
    <lineage>
        <taxon>Bacteria</taxon>
        <taxon>Pseudomonadati</taxon>
        <taxon>Pseudomonadota</taxon>
        <taxon>Alphaproteobacteria</taxon>
        <taxon>Hyphomicrobiales</taxon>
        <taxon>Nitrobacteraceae</taxon>
        <taxon>Bradyrhizobium</taxon>
    </lineage>
</organism>
<evidence type="ECO:0000313" key="1">
    <source>
        <dbReference type="EMBL" id="RXH41899.1"/>
    </source>
</evidence>
<dbReference type="Proteomes" id="UP000290565">
    <property type="component" value="Unassembled WGS sequence"/>
</dbReference>
<protein>
    <submittedName>
        <fullName evidence="1">Uncharacterized protein</fullName>
    </submittedName>
</protein>
<reference evidence="1 2" key="1">
    <citation type="submission" date="2015-04" db="EMBL/GenBank/DDBJ databases">
        <title>Comparative genomics of rhizobia nodulating Arachis hypogaea in China.</title>
        <authorList>
            <person name="Li Y."/>
        </authorList>
    </citation>
    <scope>NUCLEOTIDE SEQUENCE [LARGE SCALE GENOMIC DNA]</scope>
    <source>
        <strain evidence="1 2">CCBAU 51787</strain>
    </source>
</reference>
<comment type="caution">
    <text evidence="1">The sequence shown here is derived from an EMBL/GenBank/DDBJ whole genome shotgun (WGS) entry which is preliminary data.</text>
</comment>
<name>A0A4Q0STV7_9BRAD</name>
<dbReference type="EMBL" id="LBJM01000010">
    <property type="protein sequence ID" value="RXH41899.1"/>
    <property type="molecule type" value="Genomic_DNA"/>
</dbReference>
<dbReference type="AlphaFoldDB" id="A0A4Q0STV7"/>
<gene>
    <name evidence="1" type="ORF">XH94_04370</name>
</gene>
<sequence length="102" mass="11989">MPLEELALDLLFEAFGEHRYNRTPEEYQHLASLIPPLKQASYLVNQGLKKLNEQGEQRSFCRFKPGDLKPRYEPFPKKISIETLRKALINAGFRDAKWRKKT</sequence>